<dbReference type="NCBIfam" id="NF004868">
    <property type="entry name" value="PRK06224.1-5"/>
    <property type="match status" value="1"/>
</dbReference>
<dbReference type="Gene3D" id="1.10.230.10">
    <property type="entry name" value="Cytochrome P450-Terp, domain 2"/>
    <property type="match status" value="1"/>
</dbReference>
<dbReference type="InterPro" id="IPR002020">
    <property type="entry name" value="Citrate_synthase"/>
</dbReference>
<evidence type="ECO:0000256" key="4">
    <source>
        <dbReference type="ARBA" id="ARBA00022679"/>
    </source>
</evidence>
<name>A0ABX8QRN0_9ACTN</name>
<dbReference type="PANTHER" id="PTHR11739">
    <property type="entry name" value="CITRATE SYNTHASE"/>
    <property type="match status" value="1"/>
</dbReference>
<proteinExistence type="inferred from homology"/>
<dbReference type="Pfam" id="PF00285">
    <property type="entry name" value="Citrate_synt"/>
    <property type="match status" value="1"/>
</dbReference>
<dbReference type="InterPro" id="IPR016143">
    <property type="entry name" value="Citrate_synth-like_sm_a-sub"/>
</dbReference>
<protein>
    <recommendedName>
        <fullName evidence="3">citrate synthase (unknown stereospecificity)</fullName>
        <ecNumber evidence="3">2.3.3.16</ecNumber>
    </recommendedName>
</protein>
<dbReference type="GO" id="GO:0008816">
    <property type="term" value="F:citryl-CoA lyase activity"/>
    <property type="evidence" value="ECO:0007669"/>
    <property type="project" value="UniProtKB-EC"/>
</dbReference>
<keyword evidence="5" id="KW-0456">Lyase</keyword>
<dbReference type="EMBL" id="CP059572">
    <property type="protein sequence ID" value="QXJ21086.1"/>
    <property type="molecule type" value="Genomic_DNA"/>
</dbReference>
<dbReference type="InterPro" id="IPR016142">
    <property type="entry name" value="Citrate_synth-like_lrg_a-sub"/>
</dbReference>
<comment type="similarity">
    <text evidence="2">Belongs to the citrate synthase family.</text>
</comment>
<evidence type="ECO:0000256" key="2">
    <source>
        <dbReference type="ARBA" id="ARBA00010566"/>
    </source>
</evidence>
<organism evidence="5 6">
    <name type="scientific">Actinomadura graeca</name>
    <dbReference type="NCBI Taxonomy" id="2750812"/>
    <lineage>
        <taxon>Bacteria</taxon>
        <taxon>Bacillati</taxon>
        <taxon>Actinomycetota</taxon>
        <taxon>Actinomycetes</taxon>
        <taxon>Streptosporangiales</taxon>
        <taxon>Thermomonosporaceae</taxon>
        <taxon>Actinomadura</taxon>
    </lineage>
</organism>
<keyword evidence="4" id="KW-0808">Transferase</keyword>
<gene>
    <name evidence="5" type="ORF">AGRA3207_001906</name>
</gene>
<evidence type="ECO:0000256" key="3">
    <source>
        <dbReference type="ARBA" id="ARBA00012972"/>
    </source>
</evidence>
<dbReference type="InterPro" id="IPR036969">
    <property type="entry name" value="Citrate_synthase_sf"/>
</dbReference>
<dbReference type="Proteomes" id="UP001049518">
    <property type="component" value="Chromosome"/>
</dbReference>
<evidence type="ECO:0000313" key="6">
    <source>
        <dbReference type="Proteomes" id="UP001049518"/>
    </source>
</evidence>
<comment type="pathway">
    <text evidence="1">Carbohydrate metabolism; tricarboxylic acid cycle.</text>
</comment>
<evidence type="ECO:0000256" key="1">
    <source>
        <dbReference type="ARBA" id="ARBA00005163"/>
    </source>
</evidence>
<sequence>MDDSTTGPLPAGDLVLRGHALVDELMGVRTLSEVTYLHLAGRLPTVAQAAVFDAMLVALIDHGMTASVLVSKLTAFGAPNALQGAVAAGLLGVGDRLVGSIENAAYLLDDLLSAAPTGAALEDIAEAAVEAASAEGRILPGIGHRFYKSLDPRAGRLFTIAQENDLDGPYVDLVRMLSESASRRHGRPLVVNVTGAIGALVNEVGLPWQAGRGLGLISRTVGLVGRLLDPDGVPIAEVLAAAQARPSR</sequence>
<evidence type="ECO:0000313" key="5">
    <source>
        <dbReference type="EMBL" id="QXJ21086.1"/>
    </source>
</evidence>
<dbReference type="CDD" id="cd06100">
    <property type="entry name" value="CCL_ACL-C"/>
    <property type="match status" value="1"/>
</dbReference>
<accession>A0ABX8QRN0</accession>
<dbReference type="PANTHER" id="PTHR11739:SF4">
    <property type="entry name" value="CITRATE SYNTHASE, PEROXISOMAL"/>
    <property type="match status" value="1"/>
</dbReference>
<keyword evidence="6" id="KW-1185">Reference proteome</keyword>
<dbReference type="PRINTS" id="PR00143">
    <property type="entry name" value="CITRTSNTHASE"/>
</dbReference>
<dbReference type="SUPFAM" id="SSF48256">
    <property type="entry name" value="Citrate synthase"/>
    <property type="match status" value="1"/>
</dbReference>
<reference evidence="5" key="1">
    <citation type="submission" date="2020-07" db="EMBL/GenBank/DDBJ databases">
        <authorList>
            <person name="Tarantini F.S."/>
            <person name="Hong K.W."/>
            <person name="Chan K.G."/>
        </authorList>
    </citation>
    <scope>NUCLEOTIDE SEQUENCE</scope>
    <source>
        <strain evidence="5">32-07</strain>
    </source>
</reference>
<dbReference type="RefSeq" id="WP_231334215.1">
    <property type="nucleotide sequence ID" value="NZ_CP059572.1"/>
</dbReference>
<dbReference type="EC" id="2.3.3.16" evidence="3"/>
<dbReference type="Gene3D" id="1.10.580.10">
    <property type="entry name" value="Citrate Synthase, domain 1"/>
    <property type="match status" value="1"/>
</dbReference>